<dbReference type="Gene3D" id="3.30.70.1440">
    <property type="entry name" value="Multidrug efflux transporter AcrB pore domain"/>
    <property type="match status" value="1"/>
</dbReference>
<dbReference type="InterPro" id="IPR004764">
    <property type="entry name" value="MdtF-like"/>
</dbReference>
<dbReference type="SUPFAM" id="SSF82866">
    <property type="entry name" value="Multidrug efflux transporter AcrB transmembrane domain"/>
    <property type="match status" value="2"/>
</dbReference>
<dbReference type="Gene3D" id="3.30.70.1320">
    <property type="entry name" value="Multidrug efflux transporter AcrB pore domain like"/>
    <property type="match status" value="1"/>
</dbReference>
<feature type="transmembrane region" description="Helical" evidence="9">
    <location>
        <begin position="925"/>
        <end position="949"/>
    </location>
</feature>
<feature type="transmembrane region" description="Helical" evidence="9">
    <location>
        <begin position="899"/>
        <end position="919"/>
    </location>
</feature>
<protein>
    <recommendedName>
        <fullName evidence="9">Efflux pump membrane transporter</fullName>
    </recommendedName>
</protein>
<accession>A0ABT1UIZ3</accession>
<feature type="transmembrane region" description="Helical" evidence="9">
    <location>
        <begin position="974"/>
        <end position="995"/>
    </location>
</feature>
<evidence type="ECO:0000256" key="4">
    <source>
        <dbReference type="ARBA" id="ARBA00022475"/>
    </source>
</evidence>
<keyword evidence="3 9" id="KW-0813">Transport</keyword>
<feature type="transmembrane region" description="Helical" evidence="9">
    <location>
        <begin position="470"/>
        <end position="497"/>
    </location>
</feature>
<dbReference type="InterPro" id="IPR027463">
    <property type="entry name" value="AcrB_DN_DC_subdom"/>
</dbReference>
<evidence type="ECO:0000256" key="3">
    <source>
        <dbReference type="ARBA" id="ARBA00022448"/>
    </source>
</evidence>
<dbReference type="Pfam" id="PF00873">
    <property type="entry name" value="ACR_tran"/>
    <property type="match status" value="1"/>
</dbReference>
<dbReference type="NCBIfam" id="TIGR00915">
    <property type="entry name" value="2A0602"/>
    <property type="match status" value="1"/>
</dbReference>
<dbReference type="EMBL" id="JANIBM010000011">
    <property type="protein sequence ID" value="MCQ8181654.1"/>
    <property type="molecule type" value="Genomic_DNA"/>
</dbReference>
<evidence type="ECO:0000256" key="5">
    <source>
        <dbReference type="ARBA" id="ARBA00022519"/>
    </source>
</evidence>
<comment type="similarity">
    <text evidence="2 9">Belongs to the resistance-nodulation-cell division (RND) (TC 2.A.6) family.</text>
</comment>
<keyword evidence="8 9" id="KW-0472">Membrane</keyword>
<evidence type="ECO:0000256" key="2">
    <source>
        <dbReference type="ARBA" id="ARBA00010942"/>
    </source>
</evidence>
<name>A0ABT1UIZ3_9GAMM</name>
<feature type="transmembrane region" description="Helical" evidence="9">
    <location>
        <begin position="870"/>
        <end position="892"/>
    </location>
</feature>
<feature type="transmembrane region" description="Helical" evidence="9">
    <location>
        <begin position="1001"/>
        <end position="1028"/>
    </location>
</feature>
<dbReference type="InterPro" id="IPR001036">
    <property type="entry name" value="Acrflvin-R"/>
</dbReference>
<feature type="transmembrane region" description="Helical" evidence="9">
    <location>
        <begin position="12"/>
        <end position="33"/>
    </location>
</feature>
<feature type="transmembrane region" description="Helical" evidence="9">
    <location>
        <begin position="394"/>
        <end position="417"/>
    </location>
</feature>
<dbReference type="RefSeq" id="WP_256610945.1">
    <property type="nucleotide sequence ID" value="NZ_JANIBM010000011.1"/>
</dbReference>
<feature type="transmembrane region" description="Helical" evidence="9">
    <location>
        <begin position="438"/>
        <end position="458"/>
    </location>
</feature>
<proteinExistence type="inferred from homology"/>
<dbReference type="Gene3D" id="1.20.1640.10">
    <property type="entry name" value="Multidrug efflux transporter AcrB transmembrane domain"/>
    <property type="match status" value="2"/>
</dbReference>
<comment type="caution">
    <text evidence="10">The sequence shown here is derived from an EMBL/GenBank/DDBJ whole genome shotgun (WGS) entry which is preliminary data.</text>
</comment>
<evidence type="ECO:0000256" key="6">
    <source>
        <dbReference type="ARBA" id="ARBA00022692"/>
    </source>
</evidence>
<feature type="transmembrane region" description="Helical" evidence="9">
    <location>
        <begin position="536"/>
        <end position="554"/>
    </location>
</feature>
<evidence type="ECO:0000256" key="7">
    <source>
        <dbReference type="ARBA" id="ARBA00022989"/>
    </source>
</evidence>
<dbReference type="SUPFAM" id="SSF82693">
    <property type="entry name" value="Multidrug efflux transporter AcrB pore domain, PN1, PN2, PC1 and PC2 subdomains"/>
    <property type="match status" value="3"/>
</dbReference>
<keyword evidence="6 9" id="KW-0812">Transmembrane</keyword>
<dbReference type="SUPFAM" id="SSF82714">
    <property type="entry name" value="Multidrug efflux transporter AcrB TolC docking domain, DN and DC subdomains"/>
    <property type="match status" value="2"/>
</dbReference>
<dbReference type="PANTHER" id="PTHR32063">
    <property type="match status" value="1"/>
</dbReference>
<feature type="transmembrane region" description="Helical" evidence="9">
    <location>
        <begin position="341"/>
        <end position="360"/>
    </location>
</feature>
<evidence type="ECO:0000313" key="10">
    <source>
        <dbReference type="EMBL" id="MCQ8181654.1"/>
    </source>
</evidence>
<evidence type="ECO:0000256" key="1">
    <source>
        <dbReference type="ARBA" id="ARBA00004429"/>
    </source>
</evidence>
<gene>
    <name evidence="10" type="ORF">NP603_11085</name>
</gene>
<feature type="transmembrane region" description="Helical" evidence="9">
    <location>
        <begin position="367"/>
        <end position="388"/>
    </location>
</feature>
<sequence length="1045" mass="112929">MAKFFINRPIVAIVIAILMVMIGLVSMMGLPIAQFPSIAPPEIQVTTTYTGADAVTVEQSVATPIEQQMSGVDNMNYMYSINANSGAMTLRVNFDVATDPNTDQVLAQMRKSQAESQLPQDVRNFGVNVQKSTASPLIMFALYSPNGSYDNIFLANYAYININDQMTRVKGIASVSVFGAGQYAMRIWVKPDQLAKLNITIPEIVSAVQAQNNVNPAGKVGGEPVPAGQEFTYAVRAQGRLQTEEEFGNIVLRAEANGSIVRIKDVGRIELGAQTYDMSGRLNGKPAALVALYQLPGTNAIEAADGAKKVMEELKTRFPDDLDYVVALDTTLAVTEGINEIVHTLFEAMVLVILVVFLFLQGWRPTLIPLLAVPVSLIGTFMLFPLLGFSINTLSLFGLVLAIGLVVDDPIVVVEAVEHYIEKGLSPKEATLKTMQEVTGPIIGTSLALIAVFLPTVFIPGITGRLYQQFAVTVGVSVMISTFNSLSLSPALAALILKPRVRGTGPIQKFYDGFNRRFGVANAGYVNFCAVLIRKAGISMIFLGGLTLLAGGLGKTVPTGFLPDEDQGYLFAAIQLPNVSSLQRTDAATRKVEDILKNTPGVAYYSSVIGYNMLSQANTTYNTFFFISLKNWAERTQPEEQYAAIRAHLNKELSNLPEAIGFAFPPPAIPGVGTSGGVTMILEDRAGKEVAYLAENTMKFIAAAKQRPEIANAFTTALPSVPQIFVDVDRDKVLKQGVQLADVYKTLQAYMGSGFINYFNRFGRQWQTYVQAEGEFRKDVSALGQFYVRNNAGETVPLAALTSIRKTEGPEFTMRYNLYRSAQINVTPKPGFSSAQAMAALEDVFAQTMPADMGYDYIGMSYQEKQAQQGVSPAAVFAFAIFCVFLILAALYESWSLPFSVLLGTPIAVFGAFAGLLIGHYENNLYAQIGLVMLIGLAAKNAILIVEFAKMGVEEGKSVYDAAIEAARLRLRPIMMTALSFILGCIPLAVASGAGSLSRRVMGYAVIGGMTAATAIAIFLIPVLFYVVEKLGKSKTATGEGEGHE</sequence>
<comment type="subcellular location">
    <subcellularLocation>
        <location evidence="1 9">Cell inner membrane</location>
        <topology evidence="1 9">Multi-pass membrane protein</topology>
    </subcellularLocation>
</comment>
<dbReference type="Gene3D" id="3.30.70.1430">
    <property type="entry name" value="Multidrug efflux transporter AcrB pore domain"/>
    <property type="match status" value="2"/>
</dbReference>
<keyword evidence="5 9" id="KW-0997">Cell inner membrane</keyword>
<dbReference type="PRINTS" id="PR00702">
    <property type="entry name" value="ACRIFLAVINRP"/>
</dbReference>
<reference evidence="10 11" key="1">
    <citation type="submission" date="2022-07" db="EMBL/GenBank/DDBJ databases">
        <title>Methylomonas rivi sp. nov., Methylomonas rosea sp. nov., Methylomonas aureus sp. nov. and Methylomonas subterranea sp. nov., four novel methanotrophs isolated from a freshwater creek and the deep terrestrial subsurface.</title>
        <authorList>
            <person name="Abin C."/>
            <person name="Sankaranarayanan K."/>
            <person name="Garner C."/>
            <person name="Sindelar R."/>
            <person name="Kotary K."/>
            <person name="Garner R."/>
            <person name="Barclay S."/>
            <person name="Lawson P."/>
            <person name="Krumholz L."/>
        </authorList>
    </citation>
    <scope>NUCLEOTIDE SEQUENCE [LARGE SCALE GENOMIC DNA]</scope>
    <source>
        <strain evidence="10 11">SURF-1</strain>
    </source>
</reference>
<organism evidence="10 11">
    <name type="scientific">Methylomonas aurea</name>
    <dbReference type="NCBI Taxonomy" id="2952224"/>
    <lineage>
        <taxon>Bacteria</taxon>
        <taxon>Pseudomonadati</taxon>
        <taxon>Pseudomonadota</taxon>
        <taxon>Gammaproteobacteria</taxon>
        <taxon>Methylococcales</taxon>
        <taxon>Methylococcaceae</taxon>
        <taxon>Methylomonas</taxon>
    </lineage>
</organism>
<evidence type="ECO:0000313" key="11">
    <source>
        <dbReference type="Proteomes" id="UP001524569"/>
    </source>
</evidence>
<dbReference type="Proteomes" id="UP001524569">
    <property type="component" value="Unassembled WGS sequence"/>
</dbReference>
<evidence type="ECO:0000256" key="9">
    <source>
        <dbReference type="RuleBase" id="RU364070"/>
    </source>
</evidence>
<keyword evidence="4" id="KW-1003">Cell membrane</keyword>
<keyword evidence="11" id="KW-1185">Reference proteome</keyword>
<keyword evidence="7 9" id="KW-1133">Transmembrane helix</keyword>
<dbReference type="Gene3D" id="3.30.2090.10">
    <property type="entry name" value="Multidrug efflux transporter AcrB TolC docking domain, DN and DC subdomains"/>
    <property type="match status" value="2"/>
</dbReference>
<dbReference type="PANTHER" id="PTHR32063:SF11">
    <property type="entry name" value="CATION OR DRUG EFFLUX SYSTEM PROTEIN"/>
    <property type="match status" value="1"/>
</dbReference>
<evidence type="ECO:0000256" key="8">
    <source>
        <dbReference type="ARBA" id="ARBA00023136"/>
    </source>
</evidence>